<evidence type="ECO:0000313" key="1">
    <source>
        <dbReference type="EMBL" id="TSC97304.1"/>
    </source>
</evidence>
<evidence type="ECO:0000313" key="2">
    <source>
        <dbReference type="Proteomes" id="UP000318711"/>
    </source>
</evidence>
<name>A0A554LWT6_9BACT</name>
<sequence>MKEGEPTINPEEGDRVADVGQAEEMAYVEKPARDKIEIFAKVAKMTGLSEAVTKEVLIGLGVELTEAQRRSEETGVIYDVVRRDVDRTIARAVYRGEYPIKLDRDPEYNGMAKSMIEERLARIPGFNIKFHPGMENNPSSATVTFNQQEFLKGQEVEEI</sequence>
<proteinExistence type="predicted"/>
<dbReference type="EMBL" id="VMGL01000006">
    <property type="protein sequence ID" value="TSC97304.1"/>
    <property type="molecule type" value="Genomic_DNA"/>
</dbReference>
<organism evidence="1 2">
    <name type="scientific">Candidatus Berkelbacteria bacterium Licking1014_2</name>
    <dbReference type="NCBI Taxonomy" id="2017146"/>
    <lineage>
        <taxon>Bacteria</taxon>
        <taxon>Candidatus Berkelbacteria</taxon>
    </lineage>
</organism>
<comment type="caution">
    <text evidence="1">The sequence shown here is derived from an EMBL/GenBank/DDBJ whole genome shotgun (WGS) entry which is preliminary data.</text>
</comment>
<dbReference type="Proteomes" id="UP000318711">
    <property type="component" value="Unassembled WGS sequence"/>
</dbReference>
<accession>A0A554LWT6</accession>
<gene>
    <name evidence="1" type="ORF">CEN88_83</name>
</gene>
<reference evidence="1 2" key="1">
    <citation type="submission" date="2017-07" db="EMBL/GenBank/DDBJ databases">
        <title>Mechanisms for carbon and nitrogen cycling indicate functional differentiation within the Candidate Phyla Radiation.</title>
        <authorList>
            <person name="Danczak R.E."/>
            <person name="Johnston M.D."/>
            <person name="Kenah C."/>
            <person name="Slattery M."/>
            <person name="Wrighton K.C."/>
            <person name="Wilkins M.J."/>
        </authorList>
    </citation>
    <scope>NUCLEOTIDE SEQUENCE [LARGE SCALE GENOMIC DNA]</scope>
    <source>
        <strain evidence="1">Licking1014_2</strain>
    </source>
</reference>
<protein>
    <submittedName>
        <fullName evidence="1">Uncharacterized protein</fullName>
    </submittedName>
</protein>
<dbReference type="AlphaFoldDB" id="A0A554LWT6"/>